<dbReference type="PANTHER" id="PTHR40255">
    <property type="entry name" value="UPF0093 MEMBRANE PROTEIN SLR1790"/>
    <property type="match status" value="1"/>
</dbReference>
<feature type="transmembrane region" description="Helical" evidence="15">
    <location>
        <begin position="90"/>
        <end position="111"/>
    </location>
</feature>
<evidence type="ECO:0000256" key="3">
    <source>
        <dbReference type="ARBA" id="ARBA00006501"/>
    </source>
</evidence>
<feature type="transmembrane region" description="Helical" evidence="15">
    <location>
        <begin position="56"/>
        <end position="78"/>
    </location>
</feature>
<dbReference type="OrthoDB" id="7570050at2"/>
<evidence type="ECO:0000256" key="1">
    <source>
        <dbReference type="ARBA" id="ARBA00004651"/>
    </source>
</evidence>
<sequence>MIDWIVATVPIFKAVHIAGLLIWCGGLLVLPLMLARHGPSIMADDYRLIRRASHVTYTNVVTPAAVIAVIAGTWLIFLRQVFEPWLFAKLAFVALLVVVHAWIGHILVKVAEIPEEHKPPHPALPITAALIAMVSILAFVLAKPDLGWITFPDWLLEPRGGQLPFAVPSR</sequence>
<feature type="transmembrane region" description="Helical" evidence="15">
    <location>
        <begin position="14"/>
        <end position="35"/>
    </location>
</feature>
<evidence type="ECO:0000256" key="2">
    <source>
        <dbReference type="ARBA" id="ARBA00005073"/>
    </source>
</evidence>
<comment type="caution">
    <text evidence="16">The sequence shown here is derived from an EMBL/GenBank/DDBJ whole genome shotgun (WGS) entry which is preliminary data.</text>
</comment>
<evidence type="ECO:0000256" key="10">
    <source>
        <dbReference type="ARBA" id="ARBA00023002"/>
    </source>
</evidence>
<evidence type="ECO:0000256" key="9">
    <source>
        <dbReference type="ARBA" id="ARBA00022989"/>
    </source>
</evidence>
<reference evidence="16 17" key="1">
    <citation type="submission" date="2018-06" db="EMBL/GenBank/DDBJ databases">
        <title>Genomic Encyclopedia of Type Strains, Phase III (KMG-III): the genomes of soil and plant-associated and newly described type strains.</title>
        <authorList>
            <person name="Whitman W."/>
        </authorList>
    </citation>
    <scope>NUCLEOTIDE SEQUENCE [LARGE SCALE GENOMIC DNA]</scope>
    <source>
        <strain evidence="16 17">CECT 9025</strain>
    </source>
</reference>
<name>A0A318ST55_9RHOB</name>
<evidence type="ECO:0000256" key="15">
    <source>
        <dbReference type="SAM" id="Phobius"/>
    </source>
</evidence>
<comment type="similarity">
    <text evidence="3 14">Belongs to the HemJ family.</text>
</comment>
<keyword evidence="9 15" id="KW-1133">Transmembrane helix</keyword>
<comment type="subcellular location">
    <subcellularLocation>
        <location evidence="1">Cell membrane</location>
        <topology evidence="1">Multi-pass membrane protein</topology>
    </subcellularLocation>
</comment>
<dbReference type="UniPathway" id="UPA00251">
    <property type="reaction ID" value="UER00324"/>
</dbReference>
<proteinExistence type="inferred from homology"/>
<dbReference type="Pfam" id="PF03653">
    <property type="entry name" value="UPF0093"/>
    <property type="match status" value="1"/>
</dbReference>
<accession>A0A318ST55</accession>
<keyword evidence="7 15" id="KW-0812">Transmembrane</keyword>
<comment type="pathway">
    <text evidence="2 14">Porphyrin-containing compound metabolism; protoporphyrin-IX biosynthesis; protoporphyrin-IX from protoporphyrinogen-IX: step 1/1.</text>
</comment>
<keyword evidence="11 14" id="KW-0408">Iron</keyword>
<dbReference type="GO" id="GO:0070818">
    <property type="term" value="F:protoporphyrinogen oxidase activity"/>
    <property type="evidence" value="ECO:0007669"/>
    <property type="project" value="UniProtKB-UniRule"/>
</dbReference>
<dbReference type="InterPro" id="IPR005265">
    <property type="entry name" value="HemJ-like"/>
</dbReference>
<dbReference type="GO" id="GO:0006782">
    <property type="term" value="P:protoporphyrinogen IX biosynthetic process"/>
    <property type="evidence" value="ECO:0007669"/>
    <property type="project" value="UniProtKB-UniRule"/>
</dbReference>
<dbReference type="RefSeq" id="WP_110814041.1">
    <property type="nucleotide sequence ID" value="NZ_QJTE01000002.1"/>
</dbReference>
<dbReference type="PANTHER" id="PTHR40255:SF1">
    <property type="entry name" value="PROTOPORPHYRINOGEN IX OXIDASE"/>
    <property type="match status" value="1"/>
</dbReference>
<evidence type="ECO:0000256" key="11">
    <source>
        <dbReference type="ARBA" id="ARBA00023004"/>
    </source>
</evidence>
<evidence type="ECO:0000256" key="5">
    <source>
        <dbReference type="ARBA" id="ARBA00022475"/>
    </source>
</evidence>
<dbReference type="Proteomes" id="UP000248311">
    <property type="component" value="Unassembled WGS sequence"/>
</dbReference>
<keyword evidence="12 14" id="KW-0472">Membrane</keyword>
<keyword evidence="10" id="KW-0560">Oxidoreductase</keyword>
<dbReference type="EC" id="1.3.99.-" evidence="14"/>
<dbReference type="EMBL" id="QJTE01000002">
    <property type="protein sequence ID" value="PYE85020.1"/>
    <property type="molecule type" value="Genomic_DNA"/>
</dbReference>
<comment type="function">
    <text evidence="14">Catalyzes the oxidation of protoporphyrinogen IX to protoporphyrin IX.</text>
</comment>
<organism evidence="16 17">
    <name type="scientific">Pseudoroseicyclus aestuarii</name>
    <dbReference type="NCBI Taxonomy" id="1795041"/>
    <lineage>
        <taxon>Bacteria</taxon>
        <taxon>Pseudomonadati</taxon>
        <taxon>Pseudomonadota</taxon>
        <taxon>Alphaproteobacteria</taxon>
        <taxon>Rhodobacterales</taxon>
        <taxon>Paracoccaceae</taxon>
        <taxon>Pseudoroseicyclus</taxon>
    </lineage>
</organism>
<evidence type="ECO:0000256" key="14">
    <source>
        <dbReference type="PIRNR" id="PIRNR004638"/>
    </source>
</evidence>
<comment type="cofactor">
    <cofactor evidence="14">
        <name>heme b</name>
        <dbReference type="ChEBI" id="CHEBI:60344"/>
    </cofactor>
    <text evidence="14">Binds 1 heme b (iron(II)-protoporphyrin IX) group per subunit.</text>
</comment>
<dbReference type="PIRSF" id="PIRSF004638">
    <property type="entry name" value="UCP004638"/>
    <property type="match status" value="1"/>
</dbReference>
<evidence type="ECO:0000256" key="4">
    <source>
        <dbReference type="ARBA" id="ARBA00017504"/>
    </source>
</evidence>
<keyword evidence="6 14" id="KW-0349">Heme</keyword>
<evidence type="ECO:0000313" key="17">
    <source>
        <dbReference type="Proteomes" id="UP000248311"/>
    </source>
</evidence>
<evidence type="ECO:0000313" key="16">
    <source>
        <dbReference type="EMBL" id="PYE85020.1"/>
    </source>
</evidence>
<evidence type="ECO:0000256" key="8">
    <source>
        <dbReference type="ARBA" id="ARBA00022723"/>
    </source>
</evidence>
<keyword evidence="8 14" id="KW-0479">Metal-binding</keyword>
<evidence type="ECO:0000256" key="13">
    <source>
        <dbReference type="ARBA" id="ARBA00048390"/>
    </source>
</evidence>
<evidence type="ECO:0000256" key="7">
    <source>
        <dbReference type="ARBA" id="ARBA00022692"/>
    </source>
</evidence>
<feature type="transmembrane region" description="Helical" evidence="15">
    <location>
        <begin position="123"/>
        <end position="142"/>
    </location>
</feature>
<dbReference type="GO" id="GO:0046872">
    <property type="term" value="F:metal ion binding"/>
    <property type="evidence" value="ECO:0007669"/>
    <property type="project" value="UniProtKB-UniRule"/>
</dbReference>
<evidence type="ECO:0000256" key="12">
    <source>
        <dbReference type="ARBA" id="ARBA00023136"/>
    </source>
</evidence>
<evidence type="ECO:0000256" key="6">
    <source>
        <dbReference type="ARBA" id="ARBA00022617"/>
    </source>
</evidence>
<keyword evidence="5 14" id="KW-1003">Cell membrane</keyword>
<protein>
    <recommendedName>
        <fullName evidence="4 14">Protoporphyrinogen IX oxidase</fullName>
        <ecNumber evidence="14">1.3.99.-</ecNumber>
    </recommendedName>
</protein>
<comment type="catalytic activity">
    <reaction evidence="13 14">
        <text>protoporphyrinogen IX + 3 A = protoporphyrin IX + 3 AH2</text>
        <dbReference type="Rhea" id="RHEA:62000"/>
        <dbReference type="ChEBI" id="CHEBI:13193"/>
        <dbReference type="ChEBI" id="CHEBI:17499"/>
        <dbReference type="ChEBI" id="CHEBI:57306"/>
        <dbReference type="ChEBI" id="CHEBI:57307"/>
    </reaction>
</comment>
<dbReference type="AlphaFoldDB" id="A0A318ST55"/>
<dbReference type="GO" id="GO:0005886">
    <property type="term" value="C:plasma membrane"/>
    <property type="evidence" value="ECO:0007669"/>
    <property type="project" value="UniProtKB-SubCell"/>
</dbReference>
<keyword evidence="17" id="KW-1185">Reference proteome</keyword>
<gene>
    <name evidence="16" type="ORF">DFP88_102825</name>
</gene>